<dbReference type="InterPro" id="IPR050416">
    <property type="entry name" value="FAD-linked_Oxidoreductase"/>
</dbReference>
<dbReference type="PROSITE" id="PS51387">
    <property type="entry name" value="FAD_PCMH"/>
    <property type="match status" value="1"/>
</dbReference>
<dbReference type="PANTHER" id="PTHR42973:SF39">
    <property type="entry name" value="FAD-BINDING PCMH-TYPE DOMAIN-CONTAINING PROTEIN"/>
    <property type="match status" value="1"/>
</dbReference>
<dbReference type="Pfam" id="PF01565">
    <property type="entry name" value="FAD_binding_4"/>
    <property type="match status" value="1"/>
</dbReference>
<dbReference type="InterPro" id="IPR016164">
    <property type="entry name" value="FAD-linked_Oxase-like_C"/>
</dbReference>
<dbReference type="InterPro" id="IPR012951">
    <property type="entry name" value="BBE"/>
</dbReference>
<reference evidence="8" key="1">
    <citation type="journal article" date="2019" name="Int. J. Syst. Evol. Microbiol.">
        <title>The Global Catalogue of Microorganisms (GCM) 10K type strain sequencing project: providing services to taxonomists for standard genome sequencing and annotation.</title>
        <authorList>
            <consortium name="The Broad Institute Genomics Platform"/>
            <consortium name="The Broad Institute Genome Sequencing Center for Infectious Disease"/>
            <person name="Wu L."/>
            <person name="Ma J."/>
        </authorList>
    </citation>
    <scope>NUCLEOTIDE SEQUENCE [LARGE SCALE GENOMIC DNA]</scope>
    <source>
        <strain evidence="8">JCM 18302</strain>
    </source>
</reference>
<evidence type="ECO:0000256" key="2">
    <source>
        <dbReference type="ARBA" id="ARBA00005466"/>
    </source>
</evidence>
<comment type="similarity">
    <text evidence="2">Belongs to the oxygen-dependent FAD-linked oxidoreductase family.</text>
</comment>
<comment type="cofactor">
    <cofactor evidence="1">
        <name>FAD</name>
        <dbReference type="ChEBI" id="CHEBI:57692"/>
    </cofactor>
</comment>
<dbReference type="Pfam" id="PF08031">
    <property type="entry name" value="BBE"/>
    <property type="match status" value="1"/>
</dbReference>
<dbReference type="Gene3D" id="3.30.465.10">
    <property type="match status" value="1"/>
</dbReference>
<evidence type="ECO:0000256" key="3">
    <source>
        <dbReference type="ARBA" id="ARBA00022630"/>
    </source>
</evidence>
<evidence type="ECO:0000313" key="8">
    <source>
        <dbReference type="Proteomes" id="UP001500804"/>
    </source>
</evidence>
<keyword evidence="4" id="KW-0274">FAD</keyword>
<evidence type="ECO:0000313" key="7">
    <source>
        <dbReference type="EMBL" id="GAA5122273.1"/>
    </source>
</evidence>
<accession>A0ABP9NKJ1</accession>
<sequence>MRGDLVTPSDPRYDRARVGYWAQFDGVRPAAVAFCETPGDVAACLAFCQDADVPAVPRSGGHSLGGYSLTDGLVIDVSRMSGVGTRRAGAEVTAVVGAGARQVDSLSALWRDGVVVPGGLCPTVSAGGFVSGGGFGWTTRRYGMACDHVLAAEVVLADGRVVRCSESVEPDLFWALRGAGGGNFGVITRYEMRARRIPTIVTYHLRWPWHAAEAVMAAWQRWVVEAPDELGSALTVTLAGAEPATVDLAGGWLGDRAALERLLDALVAEAGSRPETRTVQEDAYRDAMMAAYGVAGTTAAQRHWSGQNPEAVIPRQHFAVDRNVLLERPVPDSGIAEVLAALEHGRRPGQVRLLSCFALGGQANRVARTASAYVHRDAQIYMAYWVGLDRDRPDGADRHAAEAWADAGFAVIDRYAGGEAYQNFIDPRLGAWREAYYAENHARLVEVKRTYDPHGFFRFAQSIGVAGSAA</sequence>
<dbReference type="EMBL" id="BAABJO010000010">
    <property type="protein sequence ID" value="GAA5122273.1"/>
    <property type="molecule type" value="Genomic_DNA"/>
</dbReference>
<keyword evidence="5" id="KW-0560">Oxidoreductase</keyword>
<feature type="domain" description="FAD-binding PCMH-type" evidence="6">
    <location>
        <begin position="24"/>
        <end position="197"/>
    </location>
</feature>
<evidence type="ECO:0000256" key="1">
    <source>
        <dbReference type="ARBA" id="ARBA00001974"/>
    </source>
</evidence>
<comment type="caution">
    <text evidence="7">The sequence shown here is derived from an EMBL/GenBank/DDBJ whole genome shotgun (WGS) entry which is preliminary data.</text>
</comment>
<keyword evidence="3" id="KW-0285">Flavoprotein</keyword>
<dbReference type="Gene3D" id="3.30.43.10">
    <property type="entry name" value="Uridine Diphospho-n-acetylenolpyruvylglucosamine Reductase, domain 2"/>
    <property type="match status" value="1"/>
</dbReference>
<organism evidence="7 8">
    <name type="scientific">Pseudonocardia adelaidensis</name>
    <dbReference type="NCBI Taxonomy" id="648754"/>
    <lineage>
        <taxon>Bacteria</taxon>
        <taxon>Bacillati</taxon>
        <taxon>Actinomycetota</taxon>
        <taxon>Actinomycetes</taxon>
        <taxon>Pseudonocardiales</taxon>
        <taxon>Pseudonocardiaceae</taxon>
        <taxon>Pseudonocardia</taxon>
    </lineage>
</organism>
<dbReference type="SUPFAM" id="SSF56176">
    <property type="entry name" value="FAD-binding/transporter-associated domain-like"/>
    <property type="match status" value="1"/>
</dbReference>
<dbReference type="Gene3D" id="3.40.462.20">
    <property type="match status" value="1"/>
</dbReference>
<protein>
    <submittedName>
        <fullName evidence="7">FAD-binding oxidoreductase</fullName>
    </submittedName>
</protein>
<dbReference type="InterPro" id="IPR036318">
    <property type="entry name" value="FAD-bd_PCMH-like_sf"/>
</dbReference>
<evidence type="ECO:0000259" key="6">
    <source>
        <dbReference type="PROSITE" id="PS51387"/>
    </source>
</evidence>
<dbReference type="InterPro" id="IPR006094">
    <property type="entry name" value="Oxid_FAD_bind_N"/>
</dbReference>
<keyword evidence="8" id="KW-1185">Reference proteome</keyword>
<evidence type="ECO:0000256" key="5">
    <source>
        <dbReference type="ARBA" id="ARBA00023002"/>
    </source>
</evidence>
<dbReference type="InterPro" id="IPR016167">
    <property type="entry name" value="FAD-bd_PCMH_sub1"/>
</dbReference>
<gene>
    <name evidence="7" type="ORF">GCM10023320_32360</name>
</gene>
<name>A0ABP9NKJ1_9PSEU</name>
<evidence type="ECO:0000256" key="4">
    <source>
        <dbReference type="ARBA" id="ARBA00022827"/>
    </source>
</evidence>
<proteinExistence type="inferred from homology"/>
<dbReference type="PANTHER" id="PTHR42973">
    <property type="entry name" value="BINDING OXIDOREDUCTASE, PUTATIVE (AFU_ORTHOLOGUE AFUA_1G17690)-RELATED"/>
    <property type="match status" value="1"/>
</dbReference>
<dbReference type="Proteomes" id="UP001500804">
    <property type="component" value="Unassembled WGS sequence"/>
</dbReference>
<dbReference type="InterPro" id="IPR016169">
    <property type="entry name" value="FAD-bd_PCMH_sub2"/>
</dbReference>
<dbReference type="InterPro" id="IPR016166">
    <property type="entry name" value="FAD-bd_PCMH"/>
</dbReference>
<dbReference type="SUPFAM" id="SSF55103">
    <property type="entry name" value="FAD-linked oxidases, C-terminal domain"/>
    <property type="match status" value="1"/>
</dbReference>